<evidence type="ECO:0000313" key="2">
    <source>
        <dbReference type="EMBL" id="GIM46480.1"/>
    </source>
</evidence>
<dbReference type="EMBL" id="BOQE01000001">
    <property type="protein sequence ID" value="GIM46480.1"/>
    <property type="molecule type" value="Genomic_DNA"/>
</dbReference>
<dbReference type="PROSITE" id="PS51186">
    <property type="entry name" value="GNAT"/>
    <property type="match status" value="1"/>
</dbReference>
<comment type="caution">
    <text evidence="2">The sequence shown here is derived from an EMBL/GenBank/DDBJ whole genome shotgun (WGS) entry which is preliminary data.</text>
</comment>
<dbReference type="Gene3D" id="3.40.630.30">
    <property type="match status" value="1"/>
</dbReference>
<dbReference type="Pfam" id="PF13302">
    <property type="entry name" value="Acetyltransf_3"/>
    <property type="match status" value="1"/>
</dbReference>
<dbReference type="Proteomes" id="UP001057291">
    <property type="component" value="Unassembled WGS sequence"/>
</dbReference>
<dbReference type="RefSeq" id="WP_282199579.1">
    <property type="nucleotide sequence ID" value="NZ_BOQE01000001.1"/>
</dbReference>
<name>A0AAV4LF96_9BACL</name>
<dbReference type="InterPro" id="IPR000182">
    <property type="entry name" value="GNAT_dom"/>
</dbReference>
<dbReference type="PANTHER" id="PTHR43415:SF3">
    <property type="entry name" value="GNAT-FAMILY ACETYLTRANSFERASE"/>
    <property type="match status" value="1"/>
</dbReference>
<dbReference type="InterPro" id="IPR016181">
    <property type="entry name" value="Acyl_CoA_acyltransferase"/>
</dbReference>
<sequence>MFVCREAEWKDCNMILDWRNDPVTRINSLDSREISQEEHEAWFRRSLSLPDRILFIIEKDHVAIGVLRFDQIDEKRMEVSIHLAPEARNRGYGQNILKMSCELARTCRPQIQTLVAKIKKENLLSIKSFTKAGFRIENEGGNLVYMFLDM</sequence>
<dbReference type="SUPFAM" id="SSF55729">
    <property type="entry name" value="Acyl-CoA N-acyltransferases (Nat)"/>
    <property type="match status" value="1"/>
</dbReference>
<dbReference type="GO" id="GO:0016747">
    <property type="term" value="F:acyltransferase activity, transferring groups other than amino-acyl groups"/>
    <property type="evidence" value="ECO:0007669"/>
    <property type="project" value="InterPro"/>
</dbReference>
<keyword evidence="3" id="KW-1185">Reference proteome</keyword>
<protein>
    <submittedName>
        <fullName evidence="2">N-acetyltransferase</fullName>
    </submittedName>
</protein>
<dbReference type="AlphaFoldDB" id="A0AAV4LF96"/>
<evidence type="ECO:0000313" key="3">
    <source>
        <dbReference type="Proteomes" id="UP001057291"/>
    </source>
</evidence>
<organism evidence="2 3">
    <name type="scientific">Collibacillus ludicampi</name>
    <dbReference type="NCBI Taxonomy" id="2771369"/>
    <lineage>
        <taxon>Bacteria</taxon>
        <taxon>Bacillati</taxon>
        <taxon>Bacillota</taxon>
        <taxon>Bacilli</taxon>
        <taxon>Bacillales</taxon>
        <taxon>Alicyclobacillaceae</taxon>
        <taxon>Collibacillus</taxon>
    </lineage>
</organism>
<dbReference type="PANTHER" id="PTHR43415">
    <property type="entry name" value="SPERMIDINE N(1)-ACETYLTRANSFERASE"/>
    <property type="match status" value="1"/>
</dbReference>
<feature type="domain" description="N-acetyltransferase" evidence="1">
    <location>
        <begin position="2"/>
        <end position="150"/>
    </location>
</feature>
<evidence type="ECO:0000259" key="1">
    <source>
        <dbReference type="PROSITE" id="PS51186"/>
    </source>
</evidence>
<proteinExistence type="predicted"/>
<dbReference type="CDD" id="cd04301">
    <property type="entry name" value="NAT_SF"/>
    <property type="match status" value="1"/>
</dbReference>
<gene>
    <name evidence="2" type="ORF">DNHGIG_20290</name>
</gene>
<accession>A0AAV4LF96</accession>
<reference evidence="2" key="1">
    <citation type="journal article" date="2023" name="Int. J. Syst. Evol. Microbiol.">
        <title>Collibacillus ludicampi gen. nov., sp. nov., a new soil bacterium of the family Alicyclobacillaceae.</title>
        <authorList>
            <person name="Jojima T."/>
            <person name="Ioku Y."/>
            <person name="Fukuta Y."/>
            <person name="Shirasaka N."/>
            <person name="Matsumura Y."/>
            <person name="Mori M."/>
        </authorList>
    </citation>
    <scope>NUCLEOTIDE SEQUENCE</scope>
    <source>
        <strain evidence="2">TP075</strain>
    </source>
</reference>